<dbReference type="AlphaFoldDB" id="A0A1V5ZKI5"/>
<evidence type="ECO:0000313" key="1">
    <source>
        <dbReference type="EMBL" id="OQB40588.1"/>
    </source>
</evidence>
<proteinExistence type="predicted"/>
<dbReference type="Proteomes" id="UP000485621">
    <property type="component" value="Unassembled WGS sequence"/>
</dbReference>
<gene>
    <name evidence="1" type="ORF">BWY04_01293</name>
</gene>
<dbReference type="EMBL" id="MWDB01000039">
    <property type="protein sequence ID" value="OQB40588.1"/>
    <property type="molecule type" value="Genomic_DNA"/>
</dbReference>
<protein>
    <submittedName>
        <fullName evidence="1">Uncharacterized protein</fullName>
    </submittedName>
</protein>
<reference evidence="1" key="1">
    <citation type="submission" date="2017-02" db="EMBL/GenBank/DDBJ databases">
        <title>Delving into the versatile metabolic prowess of the omnipresent phylum Bacteroidetes.</title>
        <authorList>
            <person name="Nobu M.K."/>
            <person name="Mei R."/>
            <person name="Narihiro T."/>
            <person name="Kuroda K."/>
            <person name="Liu W.-T."/>
        </authorList>
    </citation>
    <scope>NUCLEOTIDE SEQUENCE</scope>
    <source>
        <strain evidence="1">ADurb.Bin160</strain>
    </source>
</reference>
<accession>A0A1V5ZKI5</accession>
<organism evidence="1">
    <name type="scientific">candidate division CPR1 bacterium ADurb.Bin160</name>
    <dbReference type="NCBI Taxonomy" id="1852826"/>
    <lineage>
        <taxon>Bacteria</taxon>
        <taxon>candidate division CPR1</taxon>
    </lineage>
</organism>
<sequence length="339" mass="39884">MTKNAELRLKVQNPSVITFKIELIPFILMGKEKNFYYYEVFLKDTYTKNDINPVELFNKFDKCIFNLEDIKTNSEQTLNEFDVQALKNGFYGGRIIRSELVKGLYGVKSSKKERVIELDGNIPKEIKGVGNKRKDIVHFIIKPKNKRIYFIVEAGFQSIGMPKLLESIETSFKKEYPELKTRYEAIPKGRKDIDFTDIEKGVLKKVIWRFKKSFENLPKEVKLFEESQKEFFPPEFAVRLEITASRLNKNAIEKLPKVGTYLAKVFGVGSPKALNKLDFTNFLEDFRFEYFDEDDEIQTEDILNKYLKVTLELNQKLEPERVFNELIKDFETHQEVEEE</sequence>
<comment type="caution">
    <text evidence="1">The sequence shown here is derived from an EMBL/GenBank/DDBJ whole genome shotgun (WGS) entry which is preliminary data.</text>
</comment>
<name>A0A1V5ZKI5_9BACT</name>